<feature type="non-terminal residue" evidence="2">
    <location>
        <position position="1"/>
    </location>
</feature>
<feature type="chain" id="PRO_5032593999" evidence="1">
    <location>
        <begin position="23"/>
        <end position="137"/>
    </location>
</feature>
<evidence type="ECO:0000313" key="3">
    <source>
        <dbReference type="Proteomes" id="UP000649617"/>
    </source>
</evidence>
<feature type="signal peptide" evidence="1">
    <location>
        <begin position="1"/>
        <end position="22"/>
    </location>
</feature>
<gene>
    <name evidence="2" type="ORF">SPIL2461_LOCUS2879</name>
</gene>
<organism evidence="2 3">
    <name type="scientific">Symbiodinium pilosum</name>
    <name type="common">Dinoflagellate</name>
    <dbReference type="NCBI Taxonomy" id="2952"/>
    <lineage>
        <taxon>Eukaryota</taxon>
        <taxon>Sar</taxon>
        <taxon>Alveolata</taxon>
        <taxon>Dinophyceae</taxon>
        <taxon>Suessiales</taxon>
        <taxon>Symbiodiniaceae</taxon>
        <taxon>Symbiodinium</taxon>
    </lineage>
</organism>
<accession>A0A812K4C0</accession>
<dbReference type="AlphaFoldDB" id="A0A812K4C0"/>
<dbReference type="OrthoDB" id="438945at2759"/>
<comment type="caution">
    <text evidence="2">The sequence shown here is derived from an EMBL/GenBank/DDBJ whole genome shotgun (WGS) entry which is preliminary data.</text>
</comment>
<keyword evidence="3" id="KW-1185">Reference proteome</keyword>
<keyword evidence="1" id="KW-0732">Signal</keyword>
<dbReference type="Proteomes" id="UP000649617">
    <property type="component" value="Unassembled WGS sequence"/>
</dbReference>
<protein>
    <submittedName>
        <fullName evidence="2">Uncharacterized protein</fullName>
    </submittedName>
</protein>
<name>A0A812K4C0_SYMPI</name>
<evidence type="ECO:0000256" key="1">
    <source>
        <dbReference type="SAM" id="SignalP"/>
    </source>
</evidence>
<sequence>MPNDGWLSFYWSDSFLLRFSLALDFAPYLPGRTRLEEDGEAIALAIDSLCLDSQEEEAAIGEILEVGEASLLVNSRCGVLRCRQLTGGPVAKGLVLLSGRPREQAESCCHPIPWDFDGKELPVERYLLSRASPEPQA</sequence>
<evidence type="ECO:0000313" key="2">
    <source>
        <dbReference type="EMBL" id="CAE7220560.1"/>
    </source>
</evidence>
<proteinExistence type="predicted"/>
<reference evidence="2" key="1">
    <citation type="submission" date="2021-02" db="EMBL/GenBank/DDBJ databases">
        <authorList>
            <person name="Dougan E. K."/>
            <person name="Rhodes N."/>
            <person name="Thang M."/>
            <person name="Chan C."/>
        </authorList>
    </citation>
    <scope>NUCLEOTIDE SEQUENCE</scope>
</reference>
<dbReference type="EMBL" id="CAJNIZ010003269">
    <property type="protein sequence ID" value="CAE7220560.1"/>
    <property type="molecule type" value="Genomic_DNA"/>
</dbReference>